<protein>
    <submittedName>
        <fullName evidence="2">Uncharacterized protein</fullName>
    </submittedName>
</protein>
<dbReference type="EMBL" id="QRDV01000001">
    <property type="protein sequence ID" value="RED47340.1"/>
    <property type="molecule type" value="Genomic_DNA"/>
</dbReference>
<evidence type="ECO:0000313" key="2">
    <source>
        <dbReference type="EMBL" id="RED47340.1"/>
    </source>
</evidence>
<evidence type="ECO:0000256" key="1">
    <source>
        <dbReference type="SAM" id="SignalP"/>
    </source>
</evidence>
<proteinExistence type="predicted"/>
<comment type="caution">
    <text evidence="2">The sequence shown here is derived from an EMBL/GenBank/DDBJ whole genome shotgun (WGS) entry which is preliminary data.</text>
</comment>
<feature type="signal peptide" evidence="1">
    <location>
        <begin position="1"/>
        <end position="20"/>
    </location>
</feature>
<dbReference type="RefSeq" id="WP_115816359.1">
    <property type="nucleotide sequence ID" value="NZ_QRDV01000001.1"/>
</dbReference>
<organism evidence="2 3">
    <name type="scientific">Winogradskyella eximia</name>
    <dbReference type="NCBI Taxonomy" id="262006"/>
    <lineage>
        <taxon>Bacteria</taxon>
        <taxon>Pseudomonadati</taxon>
        <taxon>Bacteroidota</taxon>
        <taxon>Flavobacteriia</taxon>
        <taxon>Flavobacteriales</taxon>
        <taxon>Flavobacteriaceae</taxon>
        <taxon>Winogradskyella</taxon>
    </lineage>
</organism>
<evidence type="ECO:0000313" key="3">
    <source>
        <dbReference type="Proteomes" id="UP000256980"/>
    </source>
</evidence>
<accession>A0A3D9HD20</accession>
<dbReference type="AlphaFoldDB" id="A0A3D9HD20"/>
<name>A0A3D9HD20_9FLAO</name>
<gene>
    <name evidence="2" type="ORF">DFQ10_1011130</name>
</gene>
<dbReference type="OrthoDB" id="1117699at2"/>
<sequence length="225" mass="26219">MKKVSITFLLITFCLNFSFAQYDWTNAKLYLKNREVLSGEVKIPVMGAGMNLGKETLKYRIDKKDKVSDFKPEEVDSILFIIEYNKKVDNKKVIETRLQTFVPVFLNKKKSRLGFVEILVDGKLRLVGKTVIDNFGGNSSNITIGVNGGHIYQNDYMRGHNQVMLLKEGEKPEVFYRDTSSKFFRKRAMKYFKDCISLEIKIENKFFKKEDIQDVVRFYNLNCAK</sequence>
<feature type="chain" id="PRO_5017792761" evidence="1">
    <location>
        <begin position="21"/>
        <end position="225"/>
    </location>
</feature>
<reference evidence="2 3" key="1">
    <citation type="submission" date="2018-07" db="EMBL/GenBank/DDBJ databases">
        <title>Genomic Encyclopedia of Type Strains, Phase III (KMG-III): the genomes of soil and plant-associated and newly described type strains.</title>
        <authorList>
            <person name="Whitman W."/>
        </authorList>
    </citation>
    <scope>NUCLEOTIDE SEQUENCE [LARGE SCALE GENOMIC DNA]</scope>
    <source>
        <strain evidence="2 3">CECT 7946</strain>
    </source>
</reference>
<keyword evidence="1" id="KW-0732">Signal</keyword>
<keyword evidence="3" id="KW-1185">Reference proteome</keyword>
<dbReference type="Proteomes" id="UP000256980">
    <property type="component" value="Unassembled WGS sequence"/>
</dbReference>